<dbReference type="Proteomes" id="UP000001596">
    <property type="component" value="Chromosome 1"/>
</dbReference>
<evidence type="ECO:0000313" key="1">
    <source>
        <dbReference type="EMBL" id="ACM37246.1"/>
    </source>
</evidence>
<protein>
    <submittedName>
        <fullName evidence="1">Uncharacterized protein</fullName>
    </submittedName>
</protein>
<accession>B9JZ00</accession>
<dbReference type="HOGENOM" id="CLU_1036801_0_0_5"/>
<dbReference type="AlphaFoldDB" id="B9JZ00"/>
<keyword evidence="2" id="KW-1185">Reference proteome</keyword>
<name>B9JZ00_ALLAM</name>
<sequence>MLRLEAGKGGIFHLQPVEDGFQHQSNRALRHQSVQPPAHVAQGIVGADGKAGQAGKQRNQLRLQPLQLLRVGRCRSRRQHPLGFIDFHRIDQQRHQHGSCPLPGIRVMIDKTVSSRNQPTQIEVFAKEISLRLPQCLQLCECLLHLEFAAQQHDQPGMMPEQFRLARKFAAQVFQMQIKRFFRAARLLRSVTLDDLMFERLIIQIPLSMARGTPAFAMLIKGKEPLKPVFFARPGFLAEHALSCHEGLSSLMRGSHTKRNKAHHSPCS</sequence>
<evidence type="ECO:0000313" key="2">
    <source>
        <dbReference type="Proteomes" id="UP000001596"/>
    </source>
</evidence>
<dbReference type="KEGG" id="avi:Avi_3131"/>
<organism evidence="1 2">
    <name type="scientific">Allorhizobium ampelinum (strain ATCC BAA-846 / DSM 112012 / S4)</name>
    <name type="common">Agrobacterium vitis (strain S4)</name>
    <dbReference type="NCBI Taxonomy" id="311402"/>
    <lineage>
        <taxon>Bacteria</taxon>
        <taxon>Pseudomonadati</taxon>
        <taxon>Pseudomonadota</taxon>
        <taxon>Alphaproteobacteria</taxon>
        <taxon>Hyphomicrobiales</taxon>
        <taxon>Rhizobiaceae</taxon>
        <taxon>Rhizobium/Agrobacterium group</taxon>
        <taxon>Allorhizobium</taxon>
        <taxon>Allorhizobium ampelinum</taxon>
    </lineage>
</organism>
<dbReference type="EMBL" id="CP000633">
    <property type="protein sequence ID" value="ACM37246.1"/>
    <property type="molecule type" value="Genomic_DNA"/>
</dbReference>
<reference evidence="1 2" key="1">
    <citation type="journal article" date="2009" name="J. Bacteriol.">
        <title>Genome sequences of three Agrobacterium biovars help elucidate the evolution of multichromosome genomes in bacteria.</title>
        <authorList>
            <person name="Slater S.C."/>
            <person name="Goldman B.S."/>
            <person name="Goodner B."/>
            <person name="Setubal J.C."/>
            <person name="Farrand S.K."/>
            <person name="Nester E.W."/>
            <person name="Burr T.J."/>
            <person name="Banta L."/>
            <person name="Dickerman A.W."/>
            <person name="Paulsen I."/>
            <person name="Otten L."/>
            <person name="Suen G."/>
            <person name="Welch R."/>
            <person name="Almeida N.F."/>
            <person name="Arnold F."/>
            <person name="Burton O.T."/>
            <person name="Du Z."/>
            <person name="Ewing A."/>
            <person name="Godsy E."/>
            <person name="Heisel S."/>
            <person name="Houmiel K.L."/>
            <person name="Jhaveri J."/>
            <person name="Lu J."/>
            <person name="Miller N.M."/>
            <person name="Norton S."/>
            <person name="Chen Q."/>
            <person name="Phoolcharoen W."/>
            <person name="Ohlin V."/>
            <person name="Ondrusek D."/>
            <person name="Pride N."/>
            <person name="Stricklin S.L."/>
            <person name="Sun J."/>
            <person name="Wheeler C."/>
            <person name="Wilson L."/>
            <person name="Zhu H."/>
            <person name="Wood D.W."/>
        </authorList>
    </citation>
    <scope>NUCLEOTIDE SEQUENCE [LARGE SCALE GENOMIC DNA]</scope>
    <source>
        <strain evidence="2">S4 / ATCC BAA-846</strain>
    </source>
</reference>
<proteinExistence type="predicted"/>
<dbReference type="STRING" id="311402.Avi_3131"/>
<gene>
    <name evidence="1" type="ordered locus">Avi_3131</name>
</gene>